<evidence type="ECO:0000313" key="7">
    <source>
        <dbReference type="Proteomes" id="UP000076609"/>
    </source>
</evidence>
<evidence type="ECO:0000256" key="2">
    <source>
        <dbReference type="PROSITE-ProRule" id="PRU00284"/>
    </source>
</evidence>
<evidence type="ECO:0000313" key="6">
    <source>
        <dbReference type="EMBL" id="KZE14023.1"/>
    </source>
</evidence>
<keyword evidence="7" id="KW-1185">Reference proteome</keyword>
<dbReference type="Pfam" id="PF00015">
    <property type="entry name" value="MCPsignal"/>
    <property type="match status" value="1"/>
</dbReference>
<name>A0ABR5YBY0_9SPHN</name>
<dbReference type="InterPro" id="IPR000644">
    <property type="entry name" value="CBS_dom"/>
</dbReference>
<dbReference type="RefSeq" id="WP_272815752.1">
    <property type="nucleotide sequence ID" value="NZ_CP117025.1"/>
</dbReference>
<evidence type="ECO:0000259" key="5">
    <source>
        <dbReference type="PROSITE" id="PS51371"/>
    </source>
</evidence>
<keyword evidence="1 2" id="KW-0807">Transducer</keyword>
<evidence type="ECO:0000259" key="4">
    <source>
        <dbReference type="PROSITE" id="PS50111"/>
    </source>
</evidence>
<keyword evidence="3" id="KW-0129">CBS domain</keyword>
<reference evidence="7" key="1">
    <citation type="submission" date="2016-01" db="EMBL/GenBank/DDBJ databases">
        <title>Draft genome of Chromobacterium sp. F49.</title>
        <authorList>
            <person name="Hong K.W."/>
        </authorList>
    </citation>
    <scope>NUCLEOTIDE SEQUENCE [LARGE SCALE GENOMIC DNA]</scope>
    <source>
        <strain evidence="7">CN3</strain>
    </source>
</reference>
<protein>
    <recommendedName>
        <fullName evidence="8">Chemotaxis protein</fullName>
    </recommendedName>
</protein>
<dbReference type="Proteomes" id="UP000076609">
    <property type="component" value="Unassembled WGS sequence"/>
</dbReference>
<evidence type="ECO:0000256" key="1">
    <source>
        <dbReference type="ARBA" id="ARBA00023224"/>
    </source>
</evidence>
<dbReference type="InterPro" id="IPR046342">
    <property type="entry name" value="CBS_dom_sf"/>
</dbReference>
<dbReference type="Gene3D" id="1.10.287.950">
    <property type="entry name" value="Methyl-accepting chemotaxis protein"/>
    <property type="match status" value="1"/>
</dbReference>
<gene>
    <name evidence="6" type="ORF">AVT10_14765</name>
</gene>
<feature type="domain" description="Methyl-accepting transducer" evidence="4">
    <location>
        <begin position="132"/>
        <end position="379"/>
    </location>
</feature>
<dbReference type="PANTHER" id="PTHR32089:SF112">
    <property type="entry name" value="LYSOZYME-LIKE PROTEIN-RELATED"/>
    <property type="match status" value="1"/>
</dbReference>
<organism evidence="6 7">
    <name type="scientific">Sphingomonas hankookensis</name>
    <dbReference type="NCBI Taxonomy" id="563996"/>
    <lineage>
        <taxon>Bacteria</taxon>
        <taxon>Pseudomonadati</taxon>
        <taxon>Pseudomonadota</taxon>
        <taxon>Alphaproteobacteria</taxon>
        <taxon>Sphingomonadales</taxon>
        <taxon>Sphingomonadaceae</taxon>
        <taxon>Sphingomonas</taxon>
    </lineage>
</organism>
<dbReference type="EMBL" id="LQQO01000016">
    <property type="protein sequence ID" value="KZE14023.1"/>
    <property type="molecule type" value="Genomic_DNA"/>
</dbReference>
<dbReference type="InterPro" id="IPR004089">
    <property type="entry name" value="MCPsignal_dom"/>
</dbReference>
<evidence type="ECO:0008006" key="8">
    <source>
        <dbReference type="Google" id="ProtNLM"/>
    </source>
</evidence>
<dbReference type="PROSITE" id="PS50111">
    <property type="entry name" value="CHEMOTAXIS_TRANSDUC_2"/>
    <property type="match status" value="1"/>
</dbReference>
<dbReference type="PANTHER" id="PTHR32089">
    <property type="entry name" value="METHYL-ACCEPTING CHEMOTAXIS PROTEIN MCPB"/>
    <property type="match status" value="1"/>
</dbReference>
<dbReference type="PROSITE" id="PS51371">
    <property type="entry name" value="CBS"/>
    <property type="match status" value="1"/>
</dbReference>
<sequence length="411" mass="42907">MADHLTIGHDATLTQVVDRFRRHHDLRLLAVLDERRQPVGVLRELDVRELLFNPFGHALLRNPSFGDAIAQLIRPATVTDHDTPLPDLLAMHSDRGVVLVQHGTFLALLDPEQLLRMASRWHGDASALAQARSQRVHAAANAFEAGIKALANDIGTACSAIGRVAAELDQRATTTHGSAASVAAAAHQTAVGMVDIEQRGRALAQSIERITRDAGEALRLREQASAAVERTGTQVRSLSDVATTIEEMLALIRGLAKQTNLLALNAGIEAARAGAAGTGFAVVAGEVKSLARQTEAAAGDIARRVDAVHLLLGDVGQGQAAVQSAIAAIGQITTTIGTAVAAERRTTQAIAERVEEARGAGADIDARAGAIAAAADGIGDRAGMLTRLVEGLSGLSRQLQGRASELVSAVA</sequence>
<evidence type="ECO:0000256" key="3">
    <source>
        <dbReference type="PROSITE-ProRule" id="PRU00703"/>
    </source>
</evidence>
<dbReference type="SMART" id="SM00283">
    <property type="entry name" value="MA"/>
    <property type="match status" value="1"/>
</dbReference>
<accession>A0ABR5YBY0</accession>
<comment type="caution">
    <text evidence="6">The sequence shown here is derived from an EMBL/GenBank/DDBJ whole genome shotgun (WGS) entry which is preliminary data.</text>
</comment>
<dbReference type="SUPFAM" id="SSF58104">
    <property type="entry name" value="Methyl-accepting chemotaxis protein (MCP) signaling domain"/>
    <property type="match status" value="1"/>
</dbReference>
<dbReference type="SUPFAM" id="SSF54631">
    <property type="entry name" value="CBS-domain pair"/>
    <property type="match status" value="1"/>
</dbReference>
<dbReference type="Pfam" id="PF00571">
    <property type="entry name" value="CBS"/>
    <property type="match status" value="1"/>
</dbReference>
<proteinExistence type="predicted"/>
<feature type="domain" description="CBS" evidence="5">
    <location>
        <begin position="1"/>
        <end position="59"/>
    </location>
</feature>